<dbReference type="InParanoid" id="A0A409Y455"/>
<dbReference type="GO" id="GO:0004674">
    <property type="term" value="F:protein serine/threonine kinase activity"/>
    <property type="evidence" value="ECO:0007669"/>
    <property type="project" value="TreeGrafter"/>
</dbReference>
<dbReference type="PROSITE" id="PS00108">
    <property type="entry name" value="PROTEIN_KINASE_ST"/>
    <property type="match status" value="1"/>
</dbReference>
<evidence type="ECO:0000256" key="3">
    <source>
        <dbReference type="PROSITE-ProRule" id="PRU10141"/>
    </source>
</evidence>
<dbReference type="InterPro" id="IPR008271">
    <property type="entry name" value="Ser/Thr_kinase_AS"/>
</dbReference>
<feature type="region of interest" description="Disordered" evidence="4">
    <location>
        <begin position="263"/>
        <end position="296"/>
    </location>
</feature>
<dbReference type="InterPro" id="IPR053235">
    <property type="entry name" value="Ser_Thr_kinase"/>
</dbReference>
<feature type="binding site" evidence="3">
    <location>
        <position position="346"/>
    </location>
    <ligand>
        <name>ATP</name>
        <dbReference type="ChEBI" id="CHEBI:30616"/>
    </ligand>
</feature>
<keyword evidence="1 3" id="KW-0547">Nucleotide-binding</keyword>
<dbReference type="PANTHER" id="PTHR24361">
    <property type="entry name" value="MITOGEN-ACTIVATED KINASE KINASE KINASE"/>
    <property type="match status" value="1"/>
</dbReference>
<organism evidence="6 7">
    <name type="scientific">Gymnopilus dilepis</name>
    <dbReference type="NCBI Taxonomy" id="231916"/>
    <lineage>
        <taxon>Eukaryota</taxon>
        <taxon>Fungi</taxon>
        <taxon>Dikarya</taxon>
        <taxon>Basidiomycota</taxon>
        <taxon>Agaricomycotina</taxon>
        <taxon>Agaricomycetes</taxon>
        <taxon>Agaricomycetidae</taxon>
        <taxon>Agaricales</taxon>
        <taxon>Agaricineae</taxon>
        <taxon>Hymenogastraceae</taxon>
        <taxon>Gymnopilus</taxon>
    </lineage>
</organism>
<accession>A0A409Y455</accession>
<feature type="compositionally biased region" description="Polar residues" evidence="4">
    <location>
        <begin position="275"/>
        <end position="290"/>
    </location>
</feature>
<feature type="compositionally biased region" description="Basic and acidic residues" evidence="4">
    <location>
        <begin position="208"/>
        <end position="225"/>
    </location>
</feature>
<dbReference type="InterPro" id="IPR000719">
    <property type="entry name" value="Prot_kinase_dom"/>
</dbReference>
<proteinExistence type="predicted"/>
<feature type="non-terminal residue" evidence="6">
    <location>
        <position position="599"/>
    </location>
</feature>
<keyword evidence="7" id="KW-1185">Reference proteome</keyword>
<dbReference type="Proteomes" id="UP000284706">
    <property type="component" value="Unassembled WGS sequence"/>
</dbReference>
<dbReference type="InterPro" id="IPR017441">
    <property type="entry name" value="Protein_kinase_ATP_BS"/>
</dbReference>
<dbReference type="AlphaFoldDB" id="A0A409Y455"/>
<dbReference type="OrthoDB" id="3068150at2759"/>
<dbReference type="InterPro" id="IPR011009">
    <property type="entry name" value="Kinase-like_dom_sf"/>
</dbReference>
<dbReference type="Gene3D" id="3.30.200.20">
    <property type="entry name" value="Phosphorylase Kinase, domain 1"/>
    <property type="match status" value="1"/>
</dbReference>
<feature type="compositionally biased region" description="Basic and acidic residues" evidence="4">
    <location>
        <begin position="49"/>
        <end position="65"/>
    </location>
</feature>
<keyword evidence="2 3" id="KW-0067">ATP-binding</keyword>
<evidence type="ECO:0000256" key="2">
    <source>
        <dbReference type="ARBA" id="ARBA00022840"/>
    </source>
</evidence>
<dbReference type="GO" id="GO:0005737">
    <property type="term" value="C:cytoplasm"/>
    <property type="evidence" value="ECO:0007669"/>
    <property type="project" value="TreeGrafter"/>
</dbReference>
<dbReference type="SMART" id="SM00220">
    <property type="entry name" value="S_TKc"/>
    <property type="match status" value="1"/>
</dbReference>
<reference evidence="6 7" key="1">
    <citation type="journal article" date="2018" name="Evol. Lett.">
        <title>Horizontal gene cluster transfer increased hallucinogenic mushroom diversity.</title>
        <authorList>
            <person name="Reynolds H.T."/>
            <person name="Vijayakumar V."/>
            <person name="Gluck-Thaler E."/>
            <person name="Korotkin H.B."/>
            <person name="Matheny P.B."/>
            <person name="Slot J.C."/>
        </authorList>
    </citation>
    <scope>NUCLEOTIDE SEQUENCE [LARGE SCALE GENOMIC DNA]</scope>
    <source>
        <strain evidence="6 7">SRW20</strain>
    </source>
</reference>
<dbReference type="PROSITE" id="PS00107">
    <property type="entry name" value="PROTEIN_KINASE_ATP"/>
    <property type="match status" value="1"/>
</dbReference>
<feature type="region of interest" description="Disordered" evidence="4">
    <location>
        <begin position="1"/>
        <end position="225"/>
    </location>
</feature>
<sequence>MSSAPNMQYSAPVYQTSQPAQDNKSAIQRTCDNDPSIQQGNDAKPAVHQTDDDKPALQRVDDDKPAVQQADGDKPAVQQADGDKPAVQQADGDKPAVQQADGDKPAVQQADGDKPAVQQADGDKPAVQQADGDKPAQADGDKPALQQADGDKPALQQADDDKPAVQHANEHQAAVQDANEDMPAVEHGNEDKPDVRSANQDKPAVQQAEHDNPAIQQLHDDKPIVRPHTIESRTPAPAAPTASLHANATIRANPQPLELVEERNTSAPPMPDNGENPQPSAATEAVNDSGTPPPPLVAMDPSATREMVKAGDKFGAFVLVNIIGKGSSGYVWKVRHQQTKQFAAVKVLSNSTDGPCIRRSRLLSHMVNELAPEALQYLCVAEETGKIKNQDCIVTRIYSTDLCQLIDTERLFPLPKDHSTAIIWQILKGLHYLHSLNIVHGDIKPANILLKDGGTMISRQLGPNGQFKNYEILKSAEVIICDLEDVKLPRRNAYQPAGTPSYRAPEVVECLDWNSKADVFSLGCVAYELLTRRLLFPEQRLGLRPMGIEPEPIEILSPAAKWAFVANPEALNFIQQAVNRLPNQRPIAKTLLKHGFFGR</sequence>
<dbReference type="EMBL" id="NHYE01001185">
    <property type="protein sequence ID" value="PPQ97824.1"/>
    <property type="molecule type" value="Genomic_DNA"/>
</dbReference>
<evidence type="ECO:0000313" key="7">
    <source>
        <dbReference type="Proteomes" id="UP000284706"/>
    </source>
</evidence>
<evidence type="ECO:0000256" key="1">
    <source>
        <dbReference type="ARBA" id="ARBA00022741"/>
    </source>
</evidence>
<evidence type="ECO:0000259" key="5">
    <source>
        <dbReference type="PROSITE" id="PS50011"/>
    </source>
</evidence>
<gene>
    <name evidence="6" type="ORF">CVT26_012918</name>
</gene>
<feature type="compositionally biased region" description="Polar residues" evidence="4">
    <location>
        <begin position="1"/>
        <end position="41"/>
    </location>
</feature>
<feature type="domain" description="Protein kinase" evidence="5">
    <location>
        <begin position="317"/>
        <end position="597"/>
    </location>
</feature>
<dbReference type="Gene3D" id="1.10.510.10">
    <property type="entry name" value="Transferase(Phosphotransferase) domain 1"/>
    <property type="match status" value="1"/>
</dbReference>
<comment type="caution">
    <text evidence="6">The sequence shown here is derived from an EMBL/GenBank/DDBJ whole genome shotgun (WGS) entry which is preliminary data.</text>
</comment>
<protein>
    <recommendedName>
        <fullName evidence="5">Protein kinase domain-containing protein</fullName>
    </recommendedName>
</protein>
<dbReference type="PROSITE" id="PS50011">
    <property type="entry name" value="PROTEIN_KINASE_DOM"/>
    <property type="match status" value="1"/>
</dbReference>
<evidence type="ECO:0000313" key="6">
    <source>
        <dbReference type="EMBL" id="PPQ97824.1"/>
    </source>
</evidence>
<dbReference type="SUPFAM" id="SSF56112">
    <property type="entry name" value="Protein kinase-like (PK-like)"/>
    <property type="match status" value="1"/>
</dbReference>
<name>A0A409Y455_9AGAR</name>
<dbReference type="Pfam" id="PF00069">
    <property type="entry name" value="Pkinase"/>
    <property type="match status" value="1"/>
</dbReference>
<evidence type="ECO:0000256" key="4">
    <source>
        <dbReference type="SAM" id="MobiDB-lite"/>
    </source>
</evidence>
<feature type="compositionally biased region" description="Basic and acidic residues" evidence="4">
    <location>
        <begin position="159"/>
        <end position="170"/>
    </location>
</feature>
<feature type="compositionally biased region" description="Basic and acidic residues" evidence="4">
    <location>
        <begin position="131"/>
        <end position="142"/>
    </location>
</feature>
<dbReference type="GO" id="GO:0005524">
    <property type="term" value="F:ATP binding"/>
    <property type="evidence" value="ECO:0007669"/>
    <property type="project" value="UniProtKB-UniRule"/>
</dbReference>